<reference evidence="14" key="1">
    <citation type="submission" date="2018-09" db="EMBL/GenBank/DDBJ databases">
        <authorList>
            <person name="Tuo L."/>
        </authorList>
    </citation>
    <scope>NUCLEOTIDE SEQUENCE [LARGE SCALE GENOMIC DNA]</scope>
    <source>
        <strain evidence="14">M2BS4Y-1</strain>
    </source>
</reference>
<evidence type="ECO:0000256" key="4">
    <source>
        <dbReference type="ARBA" id="ARBA00022475"/>
    </source>
</evidence>
<keyword evidence="10" id="KW-0175">Coiled coil</keyword>
<dbReference type="AlphaFoldDB" id="A0A3A1WF60"/>
<keyword evidence="4 9" id="KW-1003">Cell membrane</keyword>
<dbReference type="EMBL" id="QYRN01000010">
    <property type="protein sequence ID" value="RIX98429.1"/>
    <property type="molecule type" value="Genomic_DNA"/>
</dbReference>
<dbReference type="Pfam" id="PF25994">
    <property type="entry name" value="HH_AprE"/>
    <property type="match status" value="1"/>
</dbReference>
<feature type="coiled-coil region" evidence="10">
    <location>
        <begin position="255"/>
        <end position="289"/>
    </location>
</feature>
<evidence type="ECO:0000256" key="7">
    <source>
        <dbReference type="ARBA" id="ARBA00022989"/>
    </source>
</evidence>
<keyword evidence="8" id="KW-0472">Membrane</keyword>
<evidence type="ECO:0000256" key="2">
    <source>
        <dbReference type="ARBA" id="ARBA00009477"/>
    </source>
</evidence>
<evidence type="ECO:0000256" key="8">
    <source>
        <dbReference type="ARBA" id="ARBA00023136"/>
    </source>
</evidence>
<feature type="domain" description="AprE-like beta-barrel" evidence="12">
    <location>
        <begin position="326"/>
        <end position="413"/>
    </location>
</feature>
<evidence type="ECO:0000256" key="5">
    <source>
        <dbReference type="ARBA" id="ARBA00022519"/>
    </source>
</evidence>
<dbReference type="GO" id="GO:0015031">
    <property type="term" value="P:protein transport"/>
    <property type="evidence" value="ECO:0007669"/>
    <property type="project" value="InterPro"/>
</dbReference>
<dbReference type="InterPro" id="IPR050739">
    <property type="entry name" value="MFP"/>
</dbReference>
<evidence type="ECO:0000256" key="6">
    <source>
        <dbReference type="ARBA" id="ARBA00022692"/>
    </source>
</evidence>
<evidence type="ECO:0000256" key="3">
    <source>
        <dbReference type="ARBA" id="ARBA00022448"/>
    </source>
</evidence>
<keyword evidence="3 9" id="KW-0813">Transport</keyword>
<dbReference type="Proteomes" id="UP000265750">
    <property type="component" value="Unassembled WGS sequence"/>
</dbReference>
<dbReference type="Gene3D" id="2.40.30.170">
    <property type="match status" value="1"/>
</dbReference>
<evidence type="ECO:0000313" key="13">
    <source>
        <dbReference type="EMBL" id="RIX98429.1"/>
    </source>
</evidence>
<dbReference type="InterPro" id="IPR058781">
    <property type="entry name" value="HH_AprE-like"/>
</dbReference>
<dbReference type="InterPro" id="IPR058982">
    <property type="entry name" value="Beta-barrel_AprE"/>
</dbReference>
<proteinExistence type="inferred from homology"/>
<dbReference type="PRINTS" id="PR01490">
    <property type="entry name" value="RTXTOXIND"/>
</dbReference>
<evidence type="ECO:0000256" key="1">
    <source>
        <dbReference type="ARBA" id="ARBA00004377"/>
    </source>
</evidence>
<accession>A0A3A1WF60</accession>
<keyword evidence="6" id="KW-0812">Transmembrane</keyword>
<comment type="caution">
    <text evidence="13">The sequence shown here is derived from an EMBL/GenBank/DDBJ whole genome shotgun (WGS) entry which is preliminary data.</text>
</comment>
<dbReference type="PANTHER" id="PTHR30386">
    <property type="entry name" value="MEMBRANE FUSION SUBUNIT OF EMRAB-TOLC MULTIDRUG EFFLUX PUMP"/>
    <property type="match status" value="1"/>
</dbReference>
<evidence type="ECO:0000259" key="11">
    <source>
        <dbReference type="Pfam" id="PF25994"/>
    </source>
</evidence>
<evidence type="ECO:0000313" key="14">
    <source>
        <dbReference type="Proteomes" id="UP000265750"/>
    </source>
</evidence>
<evidence type="ECO:0000256" key="10">
    <source>
        <dbReference type="SAM" id="Coils"/>
    </source>
</evidence>
<protein>
    <recommendedName>
        <fullName evidence="9">Membrane fusion protein (MFP) family protein</fullName>
    </recommendedName>
</protein>
<dbReference type="Gene3D" id="2.40.50.100">
    <property type="match status" value="1"/>
</dbReference>
<evidence type="ECO:0000259" key="12">
    <source>
        <dbReference type="Pfam" id="PF26002"/>
    </source>
</evidence>
<dbReference type="OrthoDB" id="9810980at2"/>
<keyword evidence="5 9" id="KW-0997">Cell inner membrane</keyword>
<dbReference type="RefSeq" id="WP_119541264.1">
    <property type="nucleotide sequence ID" value="NZ_QYRN01000010.1"/>
</dbReference>
<sequence length="436" mass="47254">MSKLLSQTTHRSIRRHLTVGIALVALLAGAVGGWAANVSLAGAVIASGTLVVDTAVKQAQHPLGGVVETLAVREGDRVEAGQLLVRLDATQARTTLQIVVKRLDEALARKARAEAEQTSRATVAVPPELADRIDTPDVRDAMAGERTMLELRRAAQDGQKTQLRARIDDLDATIVGLDEQVAAKDEQLALIDQELAGVEALVQKKLVTSTRATTLKRERAETLVERGQLTTMIAEARGRISAAKLQIVQVDHDAREAASREIQEARTQIAELVERKIAAEDELRRIEIRAPQAGVVHKLAVHTVGGVIRPGETIMDIVPLEEKLGIEIKVLPKDINDVHVGQGAKLRFSGVNQRTTPEVAGTVTRVAADVSEDKRTGLPYYSARIDVPSEEMAKLQGLRPVPGMPVEAFVQTGERTALSYLVQPLSDQVSRAFRER</sequence>
<comment type="similarity">
    <text evidence="2 9">Belongs to the membrane fusion protein (MFP) (TC 8.A.1) family.</text>
</comment>
<feature type="domain" description="AprE-like long alpha-helical hairpin" evidence="11">
    <location>
        <begin position="92"/>
        <end position="282"/>
    </location>
</feature>
<dbReference type="PANTHER" id="PTHR30386:SF17">
    <property type="entry name" value="ALKALINE PROTEASE SECRETION PROTEIN APRE"/>
    <property type="match status" value="1"/>
</dbReference>
<organism evidence="13 14">
    <name type="scientific">Aureimonas flava</name>
    <dbReference type="NCBI Taxonomy" id="2320271"/>
    <lineage>
        <taxon>Bacteria</taxon>
        <taxon>Pseudomonadati</taxon>
        <taxon>Pseudomonadota</taxon>
        <taxon>Alphaproteobacteria</taxon>
        <taxon>Hyphomicrobiales</taxon>
        <taxon>Aurantimonadaceae</taxon>
        <taxon>Aureimonas</taxon>
    </lineage>
</organism>
<comment type="subcellular location">
    <subcellularLocation>
        <location evidence="1 9">Cell inner membrane</location>
        <topology evidence="1 9">Single-pass membrane protein</topology>
    </subcellularLocation>
</comment>
<dbReference type="NCBIfam" id="TIGR01843">
    <property type="entry name" value="type_I_hlyD"/>
    <property type="match status" value="1"/>
</dbReference>
<dbReference type="GO" id="GO:0005886">
    <property type="term" value="C:plasma membrane"/>
    <property type="evidence" value="ECO:0007669"/>
    <property type="project" value="UniProtKB-SubCell"/>
</dbReference>
<name>A0A3A1WF60_9HYPH</name>
<gene>
    <name evidence="13" type="ORF">D3218_16955</name>
</gene>
<dbReference type="InterPro" id="IPR010129">
    <property type="entry name" value="T1SS_HlyD"/>
</dbReference>
<keyword evidence="7" id="KW-1133">Transmembrane helix</keyword>
<dbReference type="Pfam" id="PF26002">
    <property type="entry name" value="Beta-barrel_AprE"/>
    <property type="match status" value="1"/>
</dbReference>
<evidence type="ECO:0000256" key="9">
    <source>
        <dbReference type="RuleBase" id="RU365093"/>
    </source>
</evidence>
<keyword evidence="14" id="KW-1185">Reference proteome</keyword>